<dbReference type="STRING" id="1202772.A0A1V9ZRN6"/>
<gene>
    <name evidence="7" type="ORF">ACHHYP_02911</name>
</gene>
<organism evidence="7 8">
    <name type="scientific">Achlya hypogyna</name>
    <name type="common">Oomycete</name>
    <name type="synonym">Protoachlya hypogyna</name>
    <dbReference type="NCBI Taxonomy" id="1202772"/>
    <lineage>
        <taxon>Eukaryota</taxon>
        <taxon>Sar</taxon>
        <taxon>Stramenopiles</taxon>
        <taxon>Oomycota</taxon>
        <taxon>Saprolegniomycetes</taxon>
        <taxon>Saprolegniales</taxon>
        <taxon>Achlyaceae</taxon>
        <taxon>Achlya</taxon>
    </lineage>
</organism>
<dbReference type="GO" id="GO:0016020">
    <property type="term" value="C:membrane"/>
    <property type="evidence" value="ECO:0007669"/>
    <property type="project" value="UniProtKB-SubCell"/>
</dbReference>
<dbReference type="InterPro" id="IPR007248">
    <property type="entry name" value="Mpv17_PMP22"/>
</dbReference>
<dbReference type="GO" id="GO:0005737">
    <property type="term" value="C:cytoplasm"/>
    <property type="evidence" value="ECO:0007669"/>
    <property type="project" value="TreeGrafter"/>
</dbReference>
<keyword evidence="4" id="KW-1133">Transmembrane helix</keyword>
<evidence type="ECO:0000256" key="3">
    <source>
        <dbReference type="ARBA" id="ARBA00022692"/>
    </source>
</evidence>
<keyword evidence="8" id="KW-1185">Reference proteome</keyword>
<name>A0A1V9ZRN6_ACHHY</name>
<protein>
    <submittedName>
        <fullName evidence="7">Uncharacterized protein</fullName>
    </submittedName>
</protein>
<dbReference type="PANTHER" id="PTHR11266:SF17">
    <property type="entry name" value="PROTEIN MPV17"/>
    <property type="match status" value="1"/>
</dbReference>
<reference evidence="7 8" key="1">
    <citation type="journal article" date="2014" name="Genome Biol. Evol.">
        <title>The secreted proteins of Achlya hypogyna and Thraustotheca clavata identify the ancestral oomycete secretome and reveal gene acquisitions by horizontal gene transfer.</title>
        <authorList>
            <person name="Misner I."/>
            <person name="Blouin N."/>
            <person name="Leonard G."/>
            <person name="Richards T.A."/>
            <person name="Lane C.E."/>
        </authorList>
    </citation>
    <scope>NUCLEOTIDE SEQUENCE [LARGE SCALE GENOMIC DNA]</scope>
    <source>
        <strain evidence="7 8">ATCC 48635</strain>
    </source>
</reference>
<sequence>MSYGRWLATYPLLTKAVTTGGIFGVGDVIAQSLFRDDDAEFSFVRLGLTSLYGLGFQGPLLHVWFARLEALWPVTSARTIVKKMLVQQFAFAPISIMAFNSYAGCIPTPKNEKQTLPERFNSGVEKAVERAPSIWMAGNYFWVPMNVLTFGFTPLPLRPLVSSSGNIVWSSYLSYRANETNVAVVASVAPECTLAA</sequence>
<evidence type="ECO:0000256" key="5">
    <source>
        <dbReference type="ARBA" id="ARBA00023136"/>
    </source>
</evidence>
<evidence type="ECO:0000313" key="8">
    <source>
        <dbReference type="Proteomes" id="UP000243579"/>
    </source>
</evidence>
<evidence type="ECO:0000256" key="6">
    <source>
        <dbReference type="RuleBase" id="RU363053"/>
    </source>
</evidence>
<dbReference type="OrthoDB" id="430207at2759"/>
<keyword evidence="5" id="KW-0472">Membrane</keyword>
<dbReference type="AlphaFoldDB" id="A0A1V9ZRN6"/>
<comment type="subcellular location">
    <subcellularLocation>
        <location evidence="1">Membrane</location>
        <topology evidence="1">Multi-pass membrane protein</topology>
    </subcellularLocation>
</comment>
<evidence type="ECO:0000256" key="2">
    <source>
        <dbReference type="ARBA" id="ARBA00006824"/>
    </source>
</evidence>
<evidence type="ECO:0000313" key="7">
    <source>
        <dbReference type="EMBL" id="OQS00675.1"/>
    </source>
</evidence>
<proteinExistence type="inferred from homology"/>
<dbReference type="Proteomes" id="UP000243579">
    <property type="component" value="Unassembled WGS sequence"/>
</dbReference>
<evidence type="ECO:0000256" key="4">
    <source>
        <dbReference type="ARBA" id="ARBA00022989"/>
    </source>
</evidence>
<dbReference type="Pfam" id="PF04117">
    <property type="entry name" value="Mpv17_PMP22"/>
    <property type="match status" value="1"/>
</dbReference>
<keyword evidence="3" id="KW-0812">Transmembrane</keyword>
<accession>A0A1V9ZRN6</accession>
<dbReference type="PANTHER" id="PTHR11266">
    <property type="entry name" value="PEROXISOMAL MEMBRANE PROTEIN 2, PXMP2 MPV17"/>
    <property type="match status" value="1"/>
</dbReference>
<dbReference type="EMBL" id="JNBR01000027">
    <property type="protein sequence ID" value="OQS00675.1"/>
    <property type="molecule type" value="Genomic_DNA"/>
</dbReference>
<comment type="caution">
    <text evidence="7">The sequence shown here is derived from an EMBL/GenBank/DDBJ whole genome shotgun (WGS) entry which is preliminary data.</text>
</comment>
<evidence type="ECO:0000256" key="1">
    <source>
        <dbReference type="ARBA" id="ARBA00004141"/>
    </source>
</evidence>
<comment type="similarity">
    <text evidence="2 6">Belongs to the peroxisomal membrane protein PXMP2/4 family.</text>
</comment>